<evidence type="ECO:0000313" key="3">
    <source>
        <dbReference type="Proteomes" id="UP000293142"/>
    </source>
</evidence>
<dbReference type="AlphaFoldDB" id="A0A4Q9DX74"/>
<keyword evidence="2" id="KW-0808">Transferase</keyword>
<dbReference type="InterPro" id="IPR002731">
    <property type="entry name" value="ATPase_BadF"/>
</dbReference>
<protein>
    <submittedName>
        <fullName evidence="2">N-acetylglucosamine kinase</fullName>
    </submittedName>
</protein>
<dbReference type="Gene3D" id="3.30.420.40">
    <property type="match status" value="2"/>
</dbReference>
<dbReference type="GO" id="GO:0016301">
    <property type="term" value="F:kinase activity"/>
    <property type="evidence" value="ECO:0007669"/>
    <property type="project" value="UniProtKB-KW"/>
</dbReference>
<keyword evidence="3" id="KW-1185">Reference proteome</keyword>
<dbReference type="InterPro" id="IPR043129">
    <property type="entry name" value="ATPase_NBD"/>
</dbReference>
<evidence type="ECO:0000313" key="2">
    <source>
        <dbReference type="EMBL" id="TBL80367.1"/>
    </source>
</evidence>
<proteinExistence type="predicted"/>
<reference evidence="2 3" key="1">
    <citation type="submission" date="2019-02" db="EMBL/GenBank/DDBJ databases">
        <title>Paenibacillus sp. nov., isolated from surface-sterilized tissue of Thalictrum simplex L.</title>
        <authorList>
            <person name="Tuo L."/>
        </authorList>
    </citation>
    <scope>NUCLEOTIDE SEQUENCE [LARGE SCALE GENOMIC DNA]</scope>
    <source>
        <strain evidence="2 3">N2SHLJ1</strain>
    </source>
</reference>
<dbReference type="OrthoDB" id="9772633at2"/>
<dbReference type="PANTHER" id="PTHR43190:SF3">
    <property type="entry name" value="N-ACETYL-D-GLUCOSAMINE KINASE"/>
    <property type="match status" value="1"/>
</dbReference>
<dbReference type="Proteomes" id="UP000293142">
    <property type="component" value="Unassembled WGS sequence"/>
</dbReference>
<name>A0A4Q9DX74_9BACL</name>
<sequence length="346" mass="36374">MNAQNKIYTEHLRSTALGRKRYIGIDGGGTKTSCVIGDEFGHVLASCEGESSNVKSKPWDEVQQVLRSLIEKVLKLSESTADQLEGVFLGLAGSDREEEKAPVIRFVRSLLPEKTAVTVHNDAVTALAAGTWGEAGIVLISGTGSIACGFVPETGKYVRVGGWGYLLGDEGSGFDIGRQALVAVMRGFDGRGDETALTSMVLEHFGVADPNKLITCVYGKPNVRAAIADVSKLVFTAAKQGDGIALQIVTEAAAQLAELVSTAKNAMYPPGAAAAPAALPLVLSGGVLSDEWFTSRLQAAQALRAGGFELRPLKIAPVIGCYIMALKQAGADITGQVKEQLSKKLN</sequence>
<evidence type="ECO:0000259" key="1">
    <source>
        <dbReference type="Pfam" id="PF01869"/>
    </source>
</evidence>
<dbReference type="Pfam" id="PF01869">
    <property type="entry name" value="BcrAD_BadFG"/>
    <property type="match status" value="1"/>
</dbReference>
<keyword evidence="2" id="KW-0418">Kinase</keyword>
<dbReference type="InterPro" id="IPR052519">
    <property type="entry name" value="Euk-type_GlcNAc_Kinase"/>
</dbReference>
<comment type="caution">
    <text evidence="2">The sequence shown here is derived from an EMBL/GenBank/DDBJ whole genome shotgun (WGS) entry which is preliminary data.</text>
</comment>
<dbReference type="SUPFAM" id="SSF53067">
    <property type="entry name" value="Actin-like ATPase domain"/>
    <property type="match status" value="2"/>
</dbReference>
<organism evidence="2 3">
    <name type="scientific">Paenibacillus thalictri</name>
    <dbReference type="NCBI Taxonomy" id="2527873"/>
    <lineage>
        <taxon>Bacteria</taxon>
        <taxon>Bacillati</taxon>
        <taxon>Bacillota</taxon>
        <taxon>Bacilli</taxon>
        <taxon>Bacillales</taxon>
        <taxon>Paenibacillaceae</taxon>
        <taxon>Paenibacillus</taxon>
    </lineage>
</organism>
<dbReference type="CDD" id="cd24007">
    <property type="entry name" value="ASKHA_NBD_eukNAGK-like"/>
    <property type="match status" value="1"/>
</dbReference>
<dbReference type="EMBL" id="SIRE01000005">
    <property type="protein sequence ID" value="TBL80367.1"/>
    <property type="molecule type" value="Genomic_DNA"/>
</dbReference>
<accession>A0A4Q9DX74</accession>
<feature type="domain" description="ATPase BadF/BadG/BcrA/BcrD type" evidence="1">
    <location>
        <begin position="23"/>
        <end position="297"/>
    </location>
</feature>
<dbReference type="RefSeq" id="WP_131012781.1">
    <property type="nucleotide sequence ID" value="NZ_SIRE01000005.1"/>
</dbReference>
<gene>
    <name evidence="2" type="ORF">EYB31_08095</name>
</gene>
<dbReference type="PANTHER" id="PTHR43190">
    <property type="entry name" value="N-ACETYL-D-GLUCOSAMINE KINASE"/>
    <property type="match status" value="1"/>
</dbReference>